<feature type="region of interest" description="Disordered" evidence="1">
    <location>
        <begin position="194"/>
        <end position="229"/>
    </location>
</feature>
<organism evidence="2 3">
    <name type="scientific">Clonorchis sinensis</name>
    <name type="common">Chinese liver fluke</name>
    <dbReference type="NCBI Taxonomy" id="79923"/>
    <lineage>
        <taxon>Eukaryota</taxon>
        <taxon>Metazoa</taxon>
        <taxon>Spiralia</taxon>
        <taxon>Lophotrochozoa</taxon>
        <taxon>Platyhelminthes</taxon>
        <taxon>Trematoda</taxon>
        <taxon>Digenea</taxon>
        <taxon>Opisthorchiida</taxon>
        <taxon>Opisthorchiata</taxon>
        <taxon>Opisthorchiidae</taxon>
        <taxon>Clonorchis</taxon>
    </lineage>
</organism>
<dbReference type="SUPFAM" id="SSF50630">
    <property type="entry name" value="Acid proteases"/>
    <property type="match status" value="1"/>
</dbReference>
<evidence type="ECO:0000256" key="1">
    <source>
        <dbReference type="SAM" id="MobiDB-lite"/>
    </source>
</evidence>
<evidence type="ECO:0000313" key="2">
    <source>
        <dbReference type="EMBL" id="GAA55097.1"/>
    </source>
</evidence>
<evidence type="ECO:0008006" key="4">
    <source>
        <dbReference type="Google" id="ProtNLM"/>
    </source>
</evidence>
<reference key="2">
    <citation type="submission" date="2011-10" db="EMBL/GenBank/DDBJ databases">
        <title>The genome and transcriptome sequence of Clonorchis sinensis provide insights into the carcinogenic liver fluke.</title>
        <authorList>
            <person name="Wang X."/>
            <person name="Huang Y."/>
            <person name="Chen W."/>
            <person name="Liu H."/>
            <person name="Guo L."/>
            <person name="Chen Y."/>
            <person name="Luo F."/>
            <person name="Zhou W."/>
            <person name="Sun J."/>
            <person name="Mao Q."/>
            <person name="Liang P."/>
            <person name="Zhou C."/>
            <person name="Tian Y."/>
            <person name="Men J."/>
            <person name="Lv X."/>
            <person name="Huang L."/>
            <person name="Zhou J."/>
            <person name="Hu Y."/>
            <person name="Li R."/>
            <person name="Zhang F."/>
            <person name="Lei H."/>
            <person name="Li X."/>
            <person name="Hu X."/>
            <person name="Liang C."/>
            <person name="Xu J."/>
            <person name="Wu Z."/>
            <person name="Yu X."/>
        </authorList>
    </citation>
    <scope>NUCLEOTIDE SEQUENCE</scope>
    <source>
        <strain>Henan</strain>
    </source>
</reference>
<reference evidence="2" key="1">
    <citation type="journal article" date="2011" name="Genome Biol.">
        <title>The draft genome of the carcinogenic human liver fluke Clonorchis sinensis.</title>
        <authorList>
            <person name="Wang X."/>
            <person name="Chen W."/>
            <person name="Huang Y."/>
            <person name="Sun J."/>
            <person name="Men J."/>
            <person name="Liu H."/>
            <person name="Luo F."/>
            <person name="Guo L."/>
            <person name="Lv X."/>
            <person name="Deng C."/>
            <person name="Zhou C."/>
            <person name="Fan Y."/>
            <person name="Li X."/>
            <person name="Huang L."/>
            <person name="Hu Y."/>
            <person name="Liang C."/>
            <person name="Hu X."/>
            <person name="Xu J."/>
            <person name="Yu X."/>
        </authorList>
    </citation>
    <scope>NUCLEOTIDE SEQUENCE [LARGE SCALE GENOMIC DNA]</scope>
    <source>
        <strain evidence="2">Henan</strain>
    </source>
</reference>
<name>G7YQ66_CLOSI</name>
<dbReference type="Proteomes" id="UP000008909">
    <property type="component" value="Unassembled WGS sequence"/>
</dbReference>
<keyword evidence="3" id="KW-1185">Reference proteome</keyword>
<dbReference type="InterPro" id="IPR021109">
    <property type="entry name" value="Peptidase_aspartic_dom_sf"/>
</dbReference>
<sequence>MKSPGRRKFVTVCINDTPVTLQLDTGSDLTLISKRTWGVVKRPPVENTKCTVRNTSGGGLKLIGKLNCFVTFKVIQLNVRFGKSCQPPATFYSLFKPFGVQPQVHANRSTAIRKVKKGGQQKGCHKSHRYHILTRGNERYFPQWTQPFATPIRESPMVVAGVPPNKARKFVTANALARATGQISVEQLVAQEMAEDPVATFPSQEERNGSPVKDPQTEVDQLNIPKYSV</sequence>
<accession>G7YQ66</accession>
<evidence type="ECO:0000313" key="3">
    <source>
        <dbReference type="Proteomes" id="UP000008909"/>
    </source>
</evidence>
<dbReference type="AlphaFoldDB" id="G7YQ66"/>
<proteinExistence type="predicted"/>
<dbReference type="Gene3D" id="2.40.70.10">
    <property type="entry name" value="Acid Proteases"/>
    <property type="match status" value="1"/>
</dbReference>
<gene>
    <name evidence="2" type="ORF">CLF_106766</name>
</gene>
<dbReference type="EMBL" id="DF143962">
    <property type="protein sequence ID" value="GAA55097.1"/>
    <property type="molecule type" value="Genomic_DNA"/>
</dbReference>
<protein>
    <recommendedName>
        <fullName evidence="4">Peptidase A2 domain-containing protein</fullName>
    </recommendedName>
</protein>